<keyword evidence="4" id="KW-0630">Potassium</keyword>
<dbReference type="PANTHER" id="PTHR32468:SF144">
    <property type="entry name" value="CATION_H(+) ANTIPORTER 17"/>
    <property type="match status" value="1"/>
</dbReference>
<comment type="subcellular location">
    <subcellularLocation>
        <location evidence="1">Membrane</location>
        <topology evidence="1">Multi-pass membrane protein</topology>
    </subcellularLocation>
</comment>
<evidence type="ECO:0000256" key="3">
    <source>
        <dbReference type="ARBA" id="ARBA00022538"/>
    </source>
</evidence>
<dbReference type="InterPro" id="IPR038770">
    <property type="entry name" value="Na+/solute_symporter_sf"/>
</dbReference>
<feature type="domain" description="Cation/H(+) antiporter central" evidence="6">
    <location>
        <begin position="179"/>
        <end position="248"/>
    </location>
</feature>
<evidence type="ECO:0000256" key="5">
    <source>
        <dbReference type="ARBA" id="ARBA00023065"/>
    </source>
</evidence>
<dbReference type="AlphaFoldDB" id="A0A022R0G1"/>
<name>A0A022R0G1_ERYGU</name>
<proteinExistence type="predicted"/>
<dbReference type="GO" id="GO:0016020">
    <property type="term" value="C:membrane"/>
    <property type="evidence" value="ECO:0007669"/>
    <property type="project" value="UniProtKB-SubCell"/>
</dbReference>
<reference evidence="8 9" key="1">
    <citation type="journal article" date="2013" name="Proc. Natl. Acad. Sci. U.S.A.">
        <title>Fine-scale variation in meiotic recombination in Mimulus inferred from population shotgun sequencing.</title>
        <authorList>
            <person name="Hellsten U."/>
            <person name="Wright K.M."/>
            <person name="Jenkins J."/>
            <person name="Shu S."/>
            <person name="Yuan Y."/>
            <person name="Wessler S.R."/>
            <person name="Schmutz J."/>
            <person name="Willis J.H."/>
            <person name="Rokhsar D.S."/>
        </authorList>
    </citation>
    <scope>NUCLEOTIDE SEQUENCE [LARGE SCALE GENOMIC DNA]</scope>
    <source>
        <strain evidence="9">cv. DUN x IM62</strain>
    </source>
</reference>
<dbReference type="Proteomes" id="UP000030748">
    <property type="component" value="Unassembled WGS sequence"/>
</dbReference>
<evidence type="ECO:0000256" key="4">
    <source>
        <dbReference type="ARBA" id="ARBA00022958"/>
    </source>
</evidence>
<evidence type="ECO:0008006" key="10">
    <source>
        <dbReference type="Google" id="ProtNLM"/>
    </source>
</evidence>
<feature type="domain" description="Cation/H(+) antiporter C-terminal" evidence="7">
    <location>
        <begin position="295"/>
        <end position="364"/>
    </location>
</feature>
<evidence type="ECO:0000256" key="2">
    <source>
        <dbReference type="ARBA" id="ARBA00022448"/>
    </source>
</evidence>
<evidence type="ECO:0000256" key="1">
    <source>
        <dbReference type="ARBA" id="ARBA00004141"/>
    </source>
</evidence>
<keyword evidence="9" id="KW-1185">Reference proteome</keyword>
<dbReference type="Pfam" id="PF23256">
    <property type="entry name" value="CHX17_2nd"/>
    <property type="match status" value="1"/>
</dbReference>
<dbReference type="InterPro" id="IPR057290">
    <property type="entry name" value="CHX17_C"/>
</dbReference>
<dbReference type="GO" id="GO:0006813">
    <property type="term" value="P:potassium ion transport"/>
    <property type="evidence" value="ECO:0007669"/>
    <property type="project" value="UniProtKB-KW"/>
</dbReference>
<keyword evidence="5" id="KW-0406">Ion transport</keyword>
<accession>A0A022R0G1</accession>
<evidence type="ECO:0000313" key="8">
    <source>
        <dbReference type="EMBL" id="EYU34182.1"/>
    </source>
</evidence>
<dbReference type="EMBL" id="KI630716">
    <property type="protein sequence ID" value="EYU34182.1"/>
    <property type="molecule type" value="Genomic_DNA"/>
</dbReference>
<keyword evidence="3" id="KW-0633">Potassium transport</keyword>
<dbReference type="eggNOG" id="KOG1650">
    <property type="taxonomic scope" value="Eukaryota"/>
</dbReference>
<evidence type="ECO:0000259" key="6">
    <source>
        <dbReference type="Pfam" id="PF23256"/>
    </source>
</evidence>
<evidence type="ECO:0000259" key="7">
    <source>
        <dbReference type="Pfam" id="PF23259"/>
    </source>
</evidence>
<evidence type="ECO:0000313" key="9">
    <source>
        <dbReference type="Proteomes" id="UP000030748"/>
    </source>
</evidence>
<dbReference type="Gene3D" id="1.20.1530.20">
    <property type="match status" value="1"/>
</dbReference>
<dbReference type="InterPro" id="IPR057291">
    <property type="entry name" value="CHX17_2nd"/>
</dbReference>
<protein>
    <recommendedName>
        <fullName evidence="10">Cation/H+ exchanger domain-containing protein</fullName>
    </recommendedName>
</protein>
<dbReference type="PANTHER" id="PTHR32468">
    <property type="entry name" value="CATION/H + ANTIPORTER"/>
    <property type="match status" value="1"/>
</dbReference>
<keyword evidence="2" id="KW-0813">Transport</keyword>
<dbReference type="InterPro" id="IPR050794">
    <property type="entry name" value="CPA2_transporter"/>
</dbReference>
<dbReference type="Pfam" id="PF23259">
    <property type="entry name" value="CHX17_C"/>
    <property type="match status" value="1"/>
</dbReference>
<organism evidence="8 9">
    <name type="scientific">Erythranthe guttata</name>
    <name type="common">Yellow monkey flower</name>
    <name type="synonym">Mimulus guttatus</name>
    <dbReference type="NCBI Taxonomy" id="4155"/>
    <lineage>
        <taxon>Eukaryota</taxon>
        <taxon>Viridiplantae</taxon>
        <taxon>Streptophyta</taxon>
        <taxon>Embryophyta</taxon>
        <taxon>Tracheophyta</taxon>
        <taxon>Spermatophyta</taxon>
        <taxon>Magnoliopsida</taxon>
        <taxon>eudicotyledons</taxon>
        <taxon>Gunneridae</taxon>
        <taxon>Pentapetalae</taxon>
        <taxon>asterids</taxon>
        <taxon>lamiids</taxon>
        <taxon>Lamiales</taxon>
        <taxon>Phrymaceae</taxon>
        <taxon>Erythranthe</taxon>
    </lineage>
</organism>
<sequence>MPYTNEFRENSQDLVEVTDNTGIHALFGVFKLGVVVPKMVPFARALMEKVEDLVTNPFLPLLFVSITQCIKKSVGMLPFLACQDSFREAITLGFLMNTKGLVDLIALNIGKDRVMNDQTFAVMDLMNLFTIFITTPIITSIYKPARTEAKLEYKHRTIVRSQTNTQLLICFQRTRNIPRLNVYAMHLMDLCETSYAILMAHRARKNMMPFWNKSFVPNQIVAAFKDFKQLCQVLVHLSINRNLDNVHHAHRHFPHCGKKEGGYDNPPFPQALEDRQAIRVDRTGRVEACEQKVHDDREDFFYGVRMAEHPGITLIIDRFVVDQRVVGDTVQLDLDGVDRSNISTDRVFLAEFKARDGSIRYQECVWRLYDMHDRSSNLVPVGRMLEDGAVVGPNNRAAVVLASLERRHEGIEDLGADNSSSDYLLR</sequence>
<gene>
    <name evidence="8" type="ORF">MIMGU_mgv11b024382mg</name>
</gene>